<organism evidence="2 3">
    <name type="scientific">Diaphorina citri</name>
    <name type="common">Asian citrus psyllid</name>
    <dbReference type="NCBI Taxonomy" id="121845"/>
    <lineage>
        <taxon>Eukaryota</taxon>
        <taxon>Metazoa</taxon>
        <taxon>Ecdysozoa</taxon>
        <taxon>Arthropoda</taxon>
        <taxon>Hexapoda</taxon>
        <taxon>Insecta</taxon>
        <taxon>Pterygota</taxon>
        <taxon>Neoptera</taxon>
        <taxon>Paraneoptera</taxon>
        <taxon>Hemiptera</taxon>
        <taxon>Sternorrhyncha</taxon>
        <taxon>Psylloidea</taxon>
        <taxon>Psyllidae</taxon>
        <taxon>Diaphorininae</taxon>
        <taxon>Diaphorina</taxon>
    </lineage>
</organism>
<accession>A0A3Q0J7B4</accession>
<dbReference type="RefSeq" id="XP_026682843.1">
    <property type="nucleotide sequence ID" value="XM_026827042.1"/>
</dbReference>
<dbReference type="AlphaFoldDB" id="A0A3Q0J7B4"/>
<proteinExistence type="predicted"/>
<evidence type="ECO:0000313" key="3">
    <source>
        <dbReference type="RefSeq" id="XP_026682843.1"/>
    </source>
</evidence>
<evidence type="ECO:0000256" key="1">
    <source>
        <dbReference type="SAM" id="MobiDB-lite"/>
    </source>
</evidence>
<protein>
    <submittedName>
        <fullName evidence="3">Uncharacterized protein LOC113469386</fullName>
    </submittedName>
</protein>
<feature type="region of interest" description="Disordered" evidence="1">
    <location>
        <begin position="20"/>
        <end position="104"/>
    </location>
</feature>
<dbReference type="KEGG" id="dci:113469386"/>
<dbReference type="PaxDb" id="121845-A0A3Q0J7B4"/>
<sequence>MYFDVKSEEEEKSAKSIENYIDAKLSNSDETDIHEEHLKRRNSMEAESEERRPQTKDTSRKTNGEQRLKSDRHNEGRQGSNTPITKESHRHYKNRGQPMYQQKYLHDKTSWENIPSKHLEESIEVRNKPSVFHSSEPSSFENDPGIHALVEDVLPNHQLGDTGSMGHSDLSPRPLSIPQPIVSSVLDKRKPLGDHLSRPYQINLVPNQLSQDEYSFQMVTNTDPSSPILYKTKIMQKHAPLLDHHKVFKQFKGKTESGKNCKPGYGKSYNSILCSMSESLTTAPVAISYQQQEFYRSSPRN</sequence>
<gene>
    <name evidence="3" type="primary">LOC113469386</name>
</gene>
<dbReference type="GeneID" id="113469386"/>
<reference evidence="3" key="1">
    <citation type="submission" date="2025-08" db="UniProtKB">
        <authorList>
            <consortium name="RefSeq"/>
        </authorList>
    </citation>
    <scope>IDENTIFICATION</scope>
</reference>
<dbReference type="Proteomes" id="UP000079169">
    <property type="component" value="Unplaced"/>
</dbReference>
<name>A0A3Q0J7B4_DIACI</name>
<keyword evidence="2" id="KW-1185">Reference proteome</keyword>
<evidence type="ECO:0000313" key="2">
    <source>
        <dbReference type="Proteomes" id="UP000079169"/>
    </source>
</evidence>
<feature type="compositionally biased region" description="Basic and acidic residues" evidence="1">
    <location>
        <begin position="34"/>
        <end position="76"/>
    </location>
</feature>